<evidence type="ECO:0000313" key="11">
    <source>
        <dbReference type="EMBL" id="KMQ97962.1"/>
    </source>
</evidence>
<organism evidence="11 12">
    <name type="scientific">Lasius niger</name>
    <name type="common">Black garden ant</name>
    <dbReference type="NCBI Taxonomy" id="67767"/>
    <lineage>
        <taxon>Eukaryota</taxon>
        <taxon>Metazoa</taxon>
        <taxon>Ecdysozoa</taxon>
        <taxon>Arthropoda</taxon>
        <taxon>Hexapoda</taxon>
        <taxon>Insecta</taxon>
        <taxon>Pterygota</taxon>
        <taxon>Neoptera</taxon>
        <taxon>Endopterygota</taxon>
        <taxon>Hymenoptera</taxon>
        <taxon>Apocrita</taxon>
        <taxon>Aculeata</taxon>
        <taxon>Formicoidea</taxon>
        <taxon>Formicidae</taxon>
        <taxon>Formicinae</taxon>
        <taxon>Lasius</taxon>
        <taxon>Lasius</taxon>
    </lineage>
</organism>
<feature type="compositionally biased region" description="Basic and acidic residues" evidence="9">
    <location>
        <begin position="255"/>
        <end position="286"/>
    </location>
</feature>
<dbReference type="GO" id="GO:0036464">
    <property type="term" value="C:cytoplasmic ribonucleoprotein granule"/>
    <property type="evidence" value="ECO:0007669"/>
    <property type="project" value="UniProtKB-ARBA"/>
</dbReference>
<feature type="region of interest" description="Disordered" evidence="9">
    <location>
        <begin position="999"/>
        <end position="1027"/>
    </location>
</feature>
<feature type="compositionally biased region" description="Basic and acidic residues" evidence="9">
    <location>
        <begin position="481"/>
        <end position="490"/>
    </location>
</feature>
<feature type="compositionally biased region" description="Polar residues" evidence="9">
    <location>
        <begin position="441"/>
        <end position="450"/>
    </location>
</feature>
<dbReference type="InterPro" id="IPR018862">
    <property type="entry name" value="eIF4E-T"/>
</dbReference>
<proteinExistence type="inferred from homology"/>
<comment type="caution">
    <text evidence="11">The sequence shown here is derived from an EMBL/GenBank/DDBJ whole genome shotgun (WGS) entry which is preliminary data.</text>
</comment>
<feature type="compositionally biased region" description="Basic residues" evidence="9">
    <location>
        <begin position="388"/>
        <end position="402"/>
    </location>
</feature>
<dbReference type="GO" id="GO:0017148">
    <property type="term" value="P:negative regulation of translation"/>
    <property type="evidence" value="ECO:0007669"/>
    <property type="project" value="TreeGrafter"/>
</dbReference>
<dbReference type="CDD" id="cd00022">
    <property type="entry name" value="BIR"/>
    <property type="match status" value="2"/>
</dbReference>
<keyword evidence="6 8" id="KW-0863">Zinc-finger</keyword>
<feature type="compositionally biased region" description="Basic and acidic residues" evidence="9">
    <location>
        <begin position="523"/>
        <end position="535"/>
    </location>
</feature>
<evidence type="ECO:0000256" key="7">
    <source>
        <dbReference type="ARBA" id="ARBA00022833"/>
    </source>
</evidence>
<reference evidence="11 12" key="1">
    <citation type="submission" date="2015-04" db="EMBL/GenBank/DDBJ databases">
        <title>Lasius niger genome sequencing.</title>
        <authorList>
            <person name="Konorov E.A."/>
            <person name="Nikitin M.A."/>
            <person name="Kirill M.V."/>
            <person name="Chang P."/>
        </authorList>
    </citation>
    <scope>NUCLEOTIDE SEQUENCE [LARGE SCALE GENOMIC DNA]</scope>
    <source>
        <tissue evidence="11">Whole</tissue>
    </source>
</reference>
<dbReference type="OrthoDB" id="8916892at2759"/>
<sequence>MRLIAVNRFVGSNWYRRPRKRPLVGPTGSPFLDILVMQTRACRWFRKNKSVNPLKQVTFRDEAIISMSVAGEVTDTSIMEVGRSRPQFQYSREELMLIKNLRLSKRRPAFLDNAYNNSRGVWDPERWHSDRKRSDTPPKEERTGRSDQITENHSKRRSNGDPRDRIRKEQDGIVLSPQRRSFNSGCFVNVNQPPNRRPESPIGKTEVSHREPVRRIGSGRILTRDIWDFRSENEKIESERADYGFRSGTAASGPLRDRDNRDNRDGKERDRERDIRERERDRDSLRERDERFERRSFGRDYGDRGERDRDRGDRGSERNNHQTDRDKDRGREKRFNNDRRRTYSDNRDSMDEPEWFSSGPTSQHDTIELRGFEDIPEEKAVSSSGNSKNKKQTPAQKKRNKKNAAEKDDKPNENSAGPKGRSTPTVMDQPLNAVPAPHSPISEQTEQSSIKSKENDISESTVTEPTTSESAENSSANQNQEDSHPDFNLDEFLKSDTFSGVSGLLTNGVGSNSGTGSRFSQWFKRESPIQQADSRRTSIQDELLNNLLNDITEPNIQIPSVTESNTYFAPISPANTTNNTNSATNGVKLLEMLHRGNKPSQNGQGDASNTAIPMKNCSIKDLEIGGKVVHSLEELEARMRGGAPPPATSTDTPHVNKTEEDLSAFKKLLAQMNGGQAVPAANGPITQKQPVTLMQLLNSQLKTQQQPSIPHQQPPTEPIHTTTFNHVGPLGPAQHPHQAQMQHENLMKVLQIQNPAMQHRHREVLVNILKMYGGTTPRTISPHPHPAPPTHQDHMLQQMLYQQQQQRIPSPMNNVIPHRVPSPREIVMHTQSIMQNALIKKKLEEQRENFRKRQDQQQQQQQVQQQQQLRASSPVINSPAKQTASPLAFTPTSVLRKMTADKEPDGRPIVKGGNSGNTSSSNQFQYNTANVEFQQHQHRTVANVYGNPARSKHTMATSLPHHNVPQYNPVVQNSIMNPRSNPINTQMKAQQVPAHLANMQQSPHGTASMQQQQQQQQPPPPPQRTVNTPMQLVMNQNYSSNRTDLHKHITRMTGCIEQFILPPNRLRPTPSITSQFLEIGKDEIDNKDYRLESARLESFKNWPCAWMKPEKLAAAGFYYTGESDKVKCFECHVEICQWQPEDSPMVDHQRWSGRCRFVRNIPCGDVPIGVDPSTIPASVPKGIDVCGPYGTVYMPYSGPDNENFNAENAMKFNIGGLTATRPKHPEYASYDARLCTFETWPKAMSQTKEELAAAGFFYTGNGDQTLCYHCGGGLRDWEPEDDPWEQHAKWFDYCSYLLMVKGRDYVNKFIGRTYAKSETVKSSATVEIDQTSDKAYDESTAGGSSQNSTSSEDANKESAGSSEVHSDKPVDKDARMCKICYSRELRMVFMPCGHLLACAECAKNMKTCGVCRKPVQVTVQAYIP</sequence>
<dbReference type="Pfam" id="PF13920">
    <property type="entry name" value="zf-C3HC4_3"/>
    <property type="match status" value="1"/>
</dbReference>
<feature type="compositionally biased region" description="Basic and acidic residues" evidence="9">
    <location>
        <begin position="365"/>
        <end position="380"/>
    </location>
</feature>
<dbReference type="PROSITE" id="PS01282">
    <property type="entry name" value="BIR_REPEAT_1"/>
    <property type="match status" value="1"/>
</dbReference>
<dbReference type="SMART" id="SM00238">
    <property type="entry name" value="BIR"/>
    <property type="match status" value="2"/>
</dbReference>
<dbReference type="InterPro" id="IPR013083">
    <property type="entry name" value="Znf_RING/FYVE/PHD"/>
</dbReference>
<accession>A0A0J7L4U0</accession>
<dbReference type="GO" id="GO:0003743">
    <property type="term" value="F:translation initiation factor activity"/>
    <property type="evidence" value="ECO:0007669"/>
    <property type="project" value="UniProtKB-KW"/>
</dbReference>
<dbReference type="EMBL" id="LBMM01000616">
    <property type="protein sequence ID" value="KMQ97962.1"/>
    <property type="molecule type" value="Genomic_DNA"/>
</dbReference>
<evidence type="ECO:0000256" key="4">
    <source>
        <dbReference type="ARBA" id="ARBA00022703"/>
    </source>
</evidence>
<dbReference type="FunFam" id="1.10.1170.10:FF:000003">
    <property type="entry name" value="E3 ubiquitin-protein ligase XIAP"/>
    <property type="match status" value="1"/>
</dbReference>
<protein>
    <submittedName>
        <fullName evidence="11">Eukaryotic translation initiation factor 4e transporter</fullName>
    </submittedName>
</protein>
<feature type="region of interest" description="Disordered" evidence="9">
    <location>
        <begin position="240"/>
        <end position="286"/>
    </location>
</feature>
<feature type="region of interest" description="Disordered" evidence="9">
    <location>
        <begin position="121"/>
        <end position="212"/>
    </location>
</feature>
<feature type="compositionally biased region" description="Polar residues" evidence="9">
    <location>
        <begin position="178"/>
        <end position="194"/>
    </location>
</feature>
<dbReference type="GO" id="GO:0005634">
    <property type="term" value="C:nucleus"/>
    <property type="evidence" value="ECO:0007669"/>
    <property type="project" value="TreeGrafter"/>
</dbReference>
<feature type="compositionally biased region" description="Polar residues" evidence="9">
    <location>
        <begin position="999"/>
        <end position="1009"/>
    </location>
</feature>
<keyword evidence="5" id="KW-0479">Metal-binding</keyword>
<keyword evidence="11" id="KW-0648">Protein biosynthesis</keyword>
<feature type="region of interest" description="Disordered" evidence="9">
    <location>
        <begin position="505"/>
        <end position="535"/>
    </location>
</feature>
<dbReference type="Gene3D" id="1.10.1170.10">
    <property type="entry name" value="Inhibitor Of Apoptosis Protein (2mihbC-IAP-1), Chain A"/>
    <property type="match status" value="2"/>
</dbReference>
<dbReference type="STRING" id="67767.A0A0J7L4U0"/>
<dbReference type="PROSITE" id="PS50143">
    <property type="entry name" value="BIR_REPEAT_2"/>
    <property type="match status" value="2"/>
</dbReference>
<dbReference type="PaxDb" id="67767-A0A0J7L4U0"/>
<evidence type="ECO:0000256" key="6">
    <source>
        <dbReference type="ARBA" id="ARBA00022771"/>
    </source>
</evidence>
<dbReference type="InterPro" id="IPR001370">
    <property type="entry name" value="BIR_rpt"/>
</dbReference>
<dbReference type="FunFam" id="1.10.1170.10:FF:000002">
    <property type="entry name" value="Baculoviral IAP repeat containing 7"/>
    <property type="match status" value="1"/>
</dbReference>
<dbReference type="SUPFAM" id="SSF57924">
    <property type="entry name" value="Inhibitor of apoptosis (IAP) repeat"/>
    <property type="match status" value="2"/>
</dbReference>
<keyword evidence="7" id="KW-0862">Zinc</keyword>
<keyword evidence="11" id="KW-0396">Initiation factor</keyword>
<feature type="compositionally biased region" description="Low complexity" evidence="9">
    <location>
        <begin position="856"/>
        <end position="868"/>
    </location>
</feature>
<feature type="domain" description="RING-type" evidence="10">
    <location>
        <begin position="1377"/>
        <end position="1412"/>
    </location>
</feature>
<evidence type="ECO:0000256" key="5">
    <source>
        <dbReference type="ARBA" id="ARBA00022723"/>
    </source>
</evidence>
<dbReference type="Proteomes" id="UP000036403">
    <property type="component" value="Unassembled WGS sequence"/>
</dbReference>
<comment type="subcellular location">
    <subcellularLocation>
        <location evidence="1">Cytoplasm</location>
    </subcellularLocation>
</comment>
<evidence type="ECO:0000256" key="9">
    <source>
        <dbReference type="SAM" id="MobiDB-lite"/>
    </source>
</evidence>
<feature type="region of interest" description="Disordered" evidence="9">
    <location>
        <begin position="298"/>
        <end position="490"/>
    </location>
</feature>
<feature type="compositionally biased region" description="Low complexity" evidence="9">
    <location>
        <begin position="506"/>
        <end position="517"/>
    </location>
</feature>
<dbReference type="PANTHER" id="PTHR12269:SF1">
    <property type="entry name" value="EUKARYOTIC TRANSLATION INITIATION FACTOR 4E TRANSPORTER"/>
    <property type="match status" value="1"/>
</dbReference>
<comment type="similarity">
    <text evidence="2">Belongs to the IAP family.</text>
</comment>
<evidence type="ECO:0000313" key="12">
    <source>
        <dbReference type="Proteomes" id="UP000036403"/>
    </source>
</evidence>
<evidence type="ECO:0000256" key="8">
    <source>
        <dbReference type="PROSITE-ProRule" id="PRU00175"/>
    </source>
</evidence>
<feature type="compositionally biased region" description="Polar residues" evidence="9">
    <location>
        <begin position="1341"/>
        <end position="1363"/>
    </location>
</feature>
<feature type="region of interest" description="Disordered" evidence="9">
    <location>
        <begin position="847"/>
        <end position="923"/>
    </location>
</feature>
<dbReference type="Pfam" id="PF10477">
    <property type="entry name" value="EIF4E-T"/>
    <property type="match status" value="1"/>
</dbReference>
<evidence type="ECO:0000256" key="3">
    <source>
        <dbReference type="ARBA" id="ARBA00022490"/>
    </source>
</evidence>
<dbReference type="GO" id="GO:0006915">
    <property type="term" value="P:apoptotic process"/>
    <property type="evidence" value="ECO:0007669"/>
    <property type="project" value="UniProtKB-KW"/>
</dbReference>
<dbReference type="Gene3D" id="3.30.40.10">
    <property type="entry name" value="Zinc/RING finger domain, C3HC4 (zinc finger)"/>
    <property type="match status" value="1"/>
</dbReference>
<dbReference type="Pfam" id="PF00653">
    <property type="entry name" value="BIR"/>
    <property type="match status" value="2"/>
</dbReference>
<name>A0A0J7L4U0_LASNI</name>
<keyword evidence="3" id="KW-0963">Cytoplasm</keyword>
<gene>
    <name evidence="11" type="ORF">RF55_1691</name>
</gene>
<dbReference type="GO" id="GO:0008270">
    <property type="term" value="F:zinc ion binding"/>
    <property type="evidence" value="ECO:0007669"/>
    <property type="project" value="UniProtKB-KW"/>
</dbReference>
<feature type="compositionally biased region" description="Polar residues" evidence="9">
    <location>
        <begin position="869"/>
        <end position="893"/>
    </location>
</feature>
<dbReference type="GO" id="GO:0003729">
    <property type="term" value="F:mRNA binding"/>
    <property type="evidence" value="ECO:0007669"/>
    <property type="project" value="TreeGrafter"/>
</dbReference>
<feature type="compositionally biased region" description="Basic and acidic residues" evidence="9">
    <location>
        <begin position="898"/>
        <end position="908"/>
    </location>
</feature>
<feature type="compositionally biased region" description="Basic and acidic residues" evidence="9">
    <location>
        <begin position="298"/>
        <end position="350"/>
    </location>
</feature>
<evidence type="ECO:0000256" key="1">
    <source>
        <dbReference type="ARBA" id="ARBA00004496"/>
    </source>
</evidence>
<feature type="compositionally biased region" description="Basic and acidic residues" evidence="9">
    <location>
        <begin position="122"/>
        <end position="171"/>
    </location>
</feature>
<keyword evidence="4" id="KW-0053">Apoptosis</keyword>
<feature type="compositionally biased region" description="Low complexity" evidence="9">
    <location>
        <begin position="458"/>
        <end position="480"/>
    </location>
</feature>
<feature type="compositionally biased region" description="Basic and acidic residues" evidence="9">
    <location>
        <begin position="403"/>
        <end position="412"/>
    </location>
</feature>
<feature type="region of interest" description="Disordered" evidence="9">
    <location>
        <begin position="1331"/>
        <end position="1368"/>
    </location>
</feature>
<dbReference type="PANTHER" id="PTHR12269">
    <property type="entry name" value="EUKARYOTIC TRANSLATION INITIATION FACTOR 4E TRANSPORTER"/>
    <property type="match status" value="1"/>
</dbReference>
<evidence type="ECO:0000259" key="10">
    <source>
        <dbReference type="PROSITE" id="PS50089"/>
    </source>
</evidence>
<dbReference type="PROSITE" id="PS50089">
    <property type="entry name" value="ZF_RING_2"/>
    <property type="match status" value="1"/>
</dbReference>
<evidence type="ECO:0000256" key="2">
    <source>
        <dbReference type="ARBA" id="ARBA00006672"/>
    </source>
</evidence>
<dbReference type="InterPro" id="IPR001841">
    <property type="entry name" value="Znf_RING"/>
</dbReference>
<dbReference type="CDD" id="cd16510">
    <property type="entry name" value="RING-HC_IAPs"/>
    <property type="match status" value="1"/>
</dbReference>
<keyword evidence="12" id="KW-1185">Reference proteome</keyword>